<dbReference type="PANTHER" id="PTHR34661">
    <property type="entry name" value="INCREASED DNA METHYLATION 3"/>
    <property type="match status" value="1"/>
</dbReference>
<comment type="caution">
    <text evidence="1">The sequence shown here is derived from an EMBL/GenBank/DDBJ whole genome shotgun (WGS) entry which is preliminary data.</text>
</comment>
<evidence type="ECO:0000313" key="1">
    <source>
        <dbReference type="EMBL" id="KAJ9180213.1"/>
    </source>
</evidence>
<dbReference type="Proteomes" id="UP001174677">
    <property type="component" value="Chromosome 5"/>
</dbReference>
<dbReference type="EMBL" id="JARPOI010000005">
    <property type="protein sequence ID" value="KAJ9180213.1"/>
    <property type="molecule type" value="Genomic_DNA"/>
</dbReference>
<evidence type="ECO:0008006" key="3">
    <source>
        <dbReference type="Google" id="ProtNLM"/>
    </source>
</evidence>
<proteinExistence type="predicted"/>
<dbReference type="PANTHER" id="PTHR34661:SF8">
    <property type="entry name" value="ALPHA-CRYSTALLIN DOMAIN-CONTAINING PROTEIN 22.3"/>
    <property type="match status" value="1"/>
</dbReference>
<accession>A0ABQ9MJV5</accession>
<organism evidence="1 2">
    <name type="scientific">Hevea brasiliensis</name>
    <name type="common">Para rubber tree</name>
    <name type="synonym">Siphonia brasiliensis</name>
    <dbReference type="NCBI Taxonomy" id="3981"/>
    <lineage>
        <taxon>Eukaryota</taxon>
        <taxon>Viridiplantae</taxon>
        <taxon>Streptophyta</taxon>
        <taxon>Embryophyta</taxon>
        <taxon>Tracheophyta</taxon>
        <taxon>Spermatophyta</taxon>
        <taxon>Magnoliopsida</taxon>
        <taxon>eudicotyledons</taxon>
        <taxon>Gunneridae</taxon>
        <taxon>Pentapetalae</taxon>
        <taxon>rosids</taxon>
        <taxon>fabids</taxon>
        <taxon>Malpighiales</taxon>
        <taxon>Euphorbiaceae</taxon>
        <taxon>Crotonoideae</taxon>
        <taxon>Micrandreae</taxon>
        <taxon>Hevea</taxon>
    </lineage>
</organism>
<keyword evidence="2" id="KW-1185">Reference proteome</keyword>
<evidence type="ECO:0000313" key="2">
    <source>
        <dbReference type="Proteomes" id="UP001174677"/>
    </source>
</evidence>
<dbReference type="InterPro" id="IPR039321">
    <property type="entry name" value="IDM2/3-like"/>
</dbReference>
<name>A0ABQ9MJV5_HEVBR</name>
<reference evidence="1" key="1">
    <citation type="journal article" date="2023" name="Plant Biotechnol. J.">
        <title>Chromosome-level wild Hevea brasiliensis genome provides new tools for genomic-assisted breeding and valuable loci to elevate rubber yield.</title>
        <authorList>
            <person name="Cheng H."/>
            <person name="Song X."/>
            <person name="Hu Y."/>
            <person name="Wu T."/>
            <person name="Yang Q."/>
            <person name="An Z."/>
            <person name="Feng S."/>
            <person name="Deng Z."/>
            <person name="Wu W."/>
            <person name="Zeng X."/>
            <person name="Tu M."/>
            <person name="Wang X."/>
            <person name="Huang H."/>
        </authorList>
    </citation>
    <scope>NUCLEOTIDE SEQUENCE</scope>
    <source>
        <strain evidence="1">MT/VB/25A 57/8</strain>
    </source>
</reference>
<protein>
    <recommendedName>
        <fullName evidence="3">Dirigent protein</fullName>
    </recommendedName>
</protein>
<gene>
    <name evidence="1" type="ORF">P3X46_008486</name>
</gene>
<sequence>MTSAKSTVVLTGNAAIRRVGSIVGLMDTGESADAENKPDGTIKIMGVTTTGEKRMCKNSQIFMMQTQNLPPPGRFSITFSYLVQLFTDSSEVILGMMELECLREL</sequence>